<dbReference type="GO" id="GO:0004814">
    <property type="term" value="F:arginine-tRNA ligase activity"/>
    <property type="evidence" value="ECO:0007669"/>
    <property type="project" value="UniProtKB-UniRule"/>
</dbReference>
<dbReference type="InterPro" id="IPR035684">
    <property type="entry name" value="ArgRS_core"/>
</dbReference>
<evidence type="ECO:0000259" key="13">
    <source>
        <dbReference type="SMART" id="SM00836"/>
    </source>
</evidence>
<dbReference type="Proteomes" id="UP000033966">
    <property type="component" value="Unassembled WGS sequence"/>
</dbReference>
<comment type="subunit">
    <text evidence="3 11">Monomer.</text>
</comment>
<evidence type="ECO:0000313" key="15">
    <source>
        <dbReference type="EMBL" id="KKT90498.1"/>
    </source>
</evidence>
<comment type="caution">
    <text evidence="15">The sequence shown here is derived from an EMBL/GenBank/DDBJ whole genome shotgun (WGS) entry which is preliminary data.</text>
</comment>
<dbReference type="PANTHER" id="PTHR11956">
    <property type="entry name" value="ARGINYL-TRNA SYNTHETASE"/>
    <property type="match status" value="1"/>
</dbReference>
<dbReference type="Gene3D" id="3.40.50.620">
    <property type="entry name" value="HUPs"/>
    <property type="match status" value="1"/>
</dbReference>
<dbReference type="SUPFAM" id="SSF52374">
    <property type="entry name" value="Nucleotidylyl transferase"/>
    <property type="match status" value="1"/>
</dbReference>
<comment type="similarity">
    <text evidence="2 11 12">Belongs to the class-I aminoacyl-tRNA synthetase family.</text>
</comment>
<organism evidence="15 16">
    <name type="scientific">Candidatus Jorgensenbacteria bacterium GW2011_GWA2_45_13</name>
    <dbReference type="NCBI Taxonomy" id="1618662"/>
    <lineage>
        <taxon>Bacteria</taxon>
        <taxon>Candidatus Joergenseniibacteriota</taxon>
    </lineage>
</organism>
<dbReference type="InterPro" id="IPR036695">
    <property type="entry name" value="Arg-tRNA-synth_N_sf"/>
</dbReference>
<dbReference type="AlphaFoldDB" id="A0A0G1L3V3"/>
<sequence>MKERARALMEKAIQQWSEEKKTTLPESFFPEVERTENEVHGDYATNAAMRLARVVKKNPIELAKAFATSCSALDTRDDFERIEAVGGYVNFFISRRALNETLFSVLEEGDEFGNSDEGKGKTIIIEYFQLNAAKRPHVGHICSALLGDSLKRIIRSRGFRTLSDTHVGDWGTQFGILIAAYKKFGDRAVIEREPLEELEKLYIKYHEAMEEAPSLREIGKEEFAKLEAGDKENRKLWEWFNEVSMRKLHEMSALLGLEPFNLHLGESFYEDKQQVVLDELLQKGVAKEGTKGAVIADLSEWGLDDAVARKSDGASTYLLRDLAKLRYVWGEYRYFRNIYVVDSRQEHHFKQVFKVAELLGWGGVKESVHVSYGFMKLPTGMLSTREGNIVKLEAVVHEAKARAKKIIEQKNPNLKDKERTAYLVGLAALKYFNLAHNPKSDITFVWEEALNFEGNSGPYLEYTHARIHGILRKAGKEANEAFKTSSFADVELDLRELRLLRHITRFGETIDTVAKEYAPHKLCLYLFELAQAFNAFYQEVPVMKEDNKTLRAFRLGLIRGVAQTMKNGLSLLGIEPLDEM</sequence>
<evidence type="ECO:0000256" key="9">
    <source>
        <dbReference type="ARBA" id="ARBA00023146"/>
    </source>
</evidence>
<keyword evidence="8 11" id="KW-0648">Protein biosynthesis</keyword>
<keyword evidence="5 11" id="KW-0436">Ligase</keyword>
<comment type="catalytic activity">
    <reaction evidence="10 11">
        <text>tRNA(Arg) + L-arginine + ATP = L-arginyl-tRNA(Arg) + AMP + diphosphate</text>
        <dbReference type="Rhea" id="RHEA:20301"/>
        <dbReference type="Rhea" id="RHEA-COMP:9658"/>
        <dbReference type="Rhea" id="RHEA-COMP:9673"/>
        <dbReference type="ChEBI" id="CHEBI:30616"/>
        <dbReference type="ChEBI" id="CHEBI:32682"/>
        <dbReference type="ChEBI" id="CHEBI:33019"/>
        <dbReference type="ChEBI" id="CHEBI:78442"/>
        <dbReference type="ChEBI" id="CHEBI:78513"/>
        <dbReference type="ChEBI" id="CHEBI:456215"/>
        <dbReference type="EC" id="6.1.1.19"/>
    </reaction>
</comment>
<evidence type="ECO:0000313" key="16">
    <source>
        <dbReference type="Proteomes" id="UP000033966"/>
    </source>
</evidence>
<dbReference type="InterPro" id="IPR008909">
    <property type="entry name" value="DALR_anticod-bd"/>
</dbReference>
<dbReference type="InterPro" id="IPR005148">
    <property type="entry name" value="Arg-tRNA-synth_N"/>
</dbReference>
<dbReference type="PANTHER" id="PTHR11956:SF5">
    <property type="entry name" value="ARGININE--TRNA LIGASE, CYTOPLASMIC"/>
    <property type="match status" value="1"/>
</dbReference>
<dbReference type="Pfam" id="PF03485">
    <property type="entry name" value="Arg_tRNA_synt_N"/>
    <property type="match status" value="1"/>
</dbReference>
<evidence type="ECO:0000256" key="5">
    <source>
        <dbReference type="ARBA" id="ARBA00022598"/>
    </source>
</evidence>
<dbReference type="InterPro" id="IPR001278">
    <property type="entry name" value="Arg-tRNA-ligase"/>
</dbReference>
<dbReference type="GO" id="GO:0006420">
    <property type="term" value="P:arginyl-tRNA aminoacylation"/>
    <property type="evidence" value="ECO:0007669"/>
    <property type="project" value="UniProtKB-UniRule"/>
</dbReference>
<evidence type="ECO:0000256" key="11">
    <source>
        <dbReference type="HAMAP-Rule" id="MF_00123"/>
    </source>
</evidence>
<accession>A0A0G1L3V3</accession>
<dbReference type="InterPro" id="IPR009080">
    <property type="entry name" value="tRNAsynth_Ia_anticodon-bd"/>
</dbReference>
<dbReference type="PATRIC" id="fig|1618662.3.peg.641"/>
<dbReference type="EMBL" id="LCKF01000038">
    <property type="protein sequence ID" value="KKT90498.1"/>
    <property type="molecule type" value="Genomic_DNA"/>
</dbReference>
<dbReference type="GO" id="GO:0005524">
    <property type="term" value="F:ATP binding"/>
    <property type="evidence" value="ECO:0007669"/>
    <property type="project" value="UniProtKB-UniRule"/>
</dbReference>
<comment type="subcellular location">
    <subcellularLocation>
        <location evidence="1 11">Cytoplasm</location>
    </subcellularLocation>
</comment>
<dbReference type="SMART" id="SM01016">
    <property type="entry name" value="Arg_tRNA_synt_N"/>
    <property type="match status" value="1"/>
</dbReference>
<evidence type="ECO:0000256" key="3">
    <source>
        <dbReference type="ARBA" id="ARBA00011245"/>
    </source>
</evidence>
<evidence type="ECO:0000256" key="8">
    <source>
        <dbReference type="ARBA" id="ARBA00022917"/>
    </source>
</evidence>
<dbReference type="Pfam" id="PF00750">
    <property type="entry name" value="tRNA-synt_1d"/>
    <property type="match status" value="1"/>
</dbReference>
<keyword evidence="9 11" id="KW-0030">Aminoacyl-tRNA synthetase</keyword>
<reference evidence="15 16" key="1">
    <citation type="journal article" date="2015" name="Nature">
        <title>rRNA introns, odd ribosomes, and small enigmatic genomes across a large radiation of phyla.</title>
        <authorList>
            <person name="Brown C.T."/>
            <person name="Hug L.A."/>
            <person name="Thomas B.C."/>
            <person name="Sharon I."/>
            <person name="Castelle C.J."/>
            <person name="Singh A."/>
            <person name="Wilkins M.J."/>
            <person name="Williams K.H."/>
            <person name="Banfield J.F."/>
        </authorList>
    </citation>
    <scope>NUCLEOTIDE SEQUENCE [LARGE SCALE GENOMIC DNA]</scope>
</reference>
<dbReference type="FunFam" id="1.10.730.10:FF:000006">
    <property type="entry name" value="Arginyl-tRNA synthetase 2, mitochondrial"/>
    <property type="match status" value="1"/>
</dbReference>
<name>A0A0G1L3V3_9BACT</name>
<evidence type="ECO:0000256" key="6">
    <source>
        <dbReference type="ARBA" id="ARBA00022741"/>
    </source>
</evidence>
<evidence type="ECO:0000256" key="4">
    <source>
        <dbReference type="ARBA" id="ARBA00022490"/>
    </source>
</evidence>
<dbReference type="InterPro" id="IPR014729">
    <property type="entry name" value="Rossmann-like_a/b/a_fold"/>
</dbReference>
<comment type="caution">
    <text evidence="11">Lacks conserved residue(s) required for the propagation of feature annotation.</text>
</comment>
<dbReference type="Pfam" id="PF05746">
    <property type="entry name" value="DALR_1"/>
    <property type="match status" value="1"/>
</dbReference>
<dbReference type="HAMAP" id="MF_00123">
    <property type="entry name" value="Arg_tRNA_synth"/>
    <property type="match status" value="1"/>
</dbReference>
<dbReference type="SUPFAM" id="SSF55190">
    <property type="entry name" value="Arginyl-tRNA synthetase (ArgRS), N-terminal 'additional' domain"/>
    <property type="match status" value="1"/>
</dbReference>
<dbReference type="Gene3D" id="3.30.1360.70">
    <property type="entry name" value="Arginyl tRNA synthetase N-terminal domain"/>
    <property type="match status" value="1"/>
</dbReference>
<evidence type="ECO:0000256" key="2">
    <source>
        <dbReference type="ARBA" id="ARBA00005594"/>
    </source>
</evidence>
<protein>
    <recommendedName>
        <fullName evidence="11">Arginine--tRNA ligase</fullName>
        <ecNumber evidence="11">6.1.1.19</ecNumber>
    </recommendedName>
    <alternativeName>
        <fullName evidence="11">Arginyl-tRNA synthetase</fullName>
        <shortName evidence="11">ArgRS</shortName>
    </alternativeName>
</protein>
<dbReference type="FunFam" id="3.40.50.620:FF:000116">
    <property type="entry name" value="Arginine--tRNA ligase"/>
    <property type="match status" value="1"/>
</dbReference>
<proteinExistence type="inferred from homology"/>
<feature type="domain" description="DALR anticodon binding" evidence="13">
    <location>
        <begin position="460"/>
        <end position="580"/>
    </location>
</feature>
<dbReference type="GO" id="GO:0005737">
    <property type="term" value="C:cytoplasm"/>
    <property type="evidence" value="ECO:0007669"/>
    <property type="project" value="UniProtKB-SubCell"/>
</dbReference>
<dbReference type="PRINTS" id="PR01038">
    <property type="entry name" value="TRNASYNTHARG"/>
</dbReference>
<keyword evidence="7 11" id="KW-0067">ATP-binding</keyword>
<dbReference type="NCBIfam" id="TIGR00456">
    <property type="entry name" value="argS"/>
    <property type="match status" value="1"/>
</dbReference>
<evidence type="ECO:0000256" key="7">
    <source>
        <dbReference type="ARBA" id="ARBA00022840"/>
    </source>
</evidence>
<feature type="domain" description="Arginyl tRNA synthetase N-terminal" evidence="14">
    <location>
        <begin position="3"/>
        <end position="93"/>
    </location>
</feature>
<dbReference type="SMART" id="SM00836">
    <property type="entry name" value="DALR_1"/>
    <property type="match status" value="1"/>
</dbReference>
<gene>
    <name evidence="11" type="primary">argS</name>
    <name evidence="15" type="ORF">UW92_C0038G0003</name>
</gene>
<keyword evidence="4 11" id="KW-0963">Cytoplasm</keyword>
<evidence type="ECO:0000256" key="12">
    <source>
        <dbReference type="RuleBase" id="RU363038"/>
    </source>
</evidence>
<evidence type="ECO:0000256" key="10">
    <source>
        <dbReference type="ARBA" id="ARBA00049339"/>
    </source>
</evidence>
<keyword evidence="6 11" id="KW-0547">Nucleotide-binding</keyword>
<evidence type="ECO:0000256" key="1">
    <source>
        <dbReference type="ARBA" id="ARBA00004496"/>
    </source>
</evidence>
<evidence type="ECO:0000259" key="14">
    <source>
        <dbReference type="SMART" id="SM01016"/>
    </source>
</evidence>
<dbReference type="SUPFAM" id="SSF47323">
    <property type="entry name" value="Anticodon-binding domain of a subclass of class I aminoacyl-tRNA synthetases"/>
    <property type="match status" value="1"/>
</dbReference>
<dbReference type="Gene3D" id="1.10.730.10">
    <property type="entry name" value="Isoleucyl-tRNA Synthetase, Domain 1"/>
    <property type="match status" value="1"/>
</dbReference>
<dbReference type="EC" id="6.1.1.19" evidence="11"/>